<evidence type="ECO:0000256" key="3">
    <source>
        <dbReference type="ARBA" id="ARBA00022485"/>
    </source>
</evidence>
<proteinExistence type="inferred from homology"/>
<evidence type="ECO:0000256" key="9">
    <source>
        <dbReference type="SAM" id="MobiDB-lite"/>
    </source>
</evidence>
<dbReference type="Pfam" id="PF01314">
    <property type="entry name" value="AFOR_C"/>
    <property type="match status" value="1"/>
</dbReference>
<keyword evidence="5 11" id="KW-0560">Oxidoreductase</keyword>
<feature type="region of interest" description="Disordered" evidence="9">
    <location>
        <begin position="545"/>
        <end position="566"/>
    </location>
</feature>
<protein>
    <submittedName>
        <fullName evidence="11">Aldehyde ferredoxin oxidoreductase</fullName>
        <ecNumber evidence="11">1.2.7.5</ecNumber>
    </submittedName>
</protein>
<dbReference type="PANTHER" id="PTHR30038">
    <property type="entry name" value="ALDEHYDE FERREDOXIN OXIDOREDUCTASE"/>
    <property type="match status" value="1"/>
</dbReference>
<evidence type="ECO:0000256" key="8">
    <source>
        <dbReference type="ARBA" id="ARBA00049934"/>
    </source>
</evidence>
<dbReference type="PATRIC" id="fig|525903.6.peg.479"/>
<name>D1B8V7_THEAS</name>
<evidence type="ECO:0000256" key="6">
    <source>
        <dbReference type="ARBA" id="ARBA00023004"/>
    </source>
</evidence>
<keyword evidence="3" id="KW-0004">4Fe-4S</keyword>
<dbReference type="InterPro" id="IPR013983">
    <property type="entry name" value="Ald_Fedxn_OxRdtase_N"/>
</dbReference>
<dbReference type="InterPro" id="IPR036021">
    <property type="entry name" value="Tungsten_al_ferr_oxy-like_C"/>
</dbReference>
<gene>
    <name evidence="11" type="ordered locus">Taci_0474</name>
</gene>
<dbReference type="SMART" id="SM00790">
    <property type="entry name" value="AFOR_N"/>
    <property type="match status" value="1"/>
</dbReference>
<evidence type="ECO:0000256" key="4">
    <source>
        <dbReference type="ARBA" id="ARBA00022723"/>
    </source>
</evidence>
<keyword evidence="7" id="KW-0411">Iron-sulfur</keyword>
<dbReference type="GO" id="GO:0046872">
    <property type="term" value="F:metal ion binding"/>
    <property type="evidence" value="ECO:0007669"/>
    <property type="project" value="UniProtKB-KW"/>
</dbReference>
<dbReference type="SUPFAM" id="SSF56228">
    <property type="entry name" value="Aldehyde ferredoxin oxidoreductase, N-terminal domain"/>
    <property type="match status" value="1"/>
</dbReference>
<keyword evidence="4" id="KW-0479">Metal-binding</keyword>
<evidence type="ECO:0000256" key="7">
    <source>
        <dbReference type="ARBA" id="ARBA00023014"/>
    </source>
</evidence>
<dbReference type="KEGG" id="tai:Taci_0474"/>
<dbReference type="EnsemblBacteria" id="ACZ18710">
    <property type="protein sequence ID" value="ACZ18710"/>
    <property type="gene ID" value="Taci_0474"/>
</dbReference>
<dbReference type="PANTHER" id="PTHR30038:SF0">
    <property type="entry name" value="TUNGSTEN-CONTAINING ALDEHYDE FERREDOXIN OXIDOREDUCTASE"/>
    <property type="match status" value="1"/>
</dbReference>
<evidence type="ECO:0000256" key="1">
    <source>
        <dbReference type="ARBA" id="ARBA00001966"/>
    </source>
</evidence>
<sequence>MKGWIGRVLRVNLSEGTYRSEPLNEEWAREYLGGRGLGTRYYFEEVGPSVDPLSEGNNLYFATGPLTGTLAASAGRFNVVAKSPLTGTIGAANSGGYLGPEMKFAGWDMIVIEGKAPKPVYVYVNNDQVRIEDASSLWGTETHEATDRLLEMTDPEAKVAVIGPAGENLSLIANIINDKHRAPGRGGMGAVMGAKNLKALVVRGTKGVSVADREAFMRAVKVAREKLAQHPVTGSGLPLYGTNVLVNILNQNGGLPTRNFREGVFEGADKISGEAQREGRLLRNKGCFGCSIGCGRVSFAEGYDHHGEGPEYETSWSFGADCGVDDIDAVAMANYRCNELGLDTISMGSTIACAMELYEMGLITKEMAGLELRFGNKDALVPMVEAAAHKRGKIGELLSMGSYRLASHFGHPELSMTSKKQEMPAYDPRAIQGIGLNYATSNRGACHVRGYTISPEILGVPQKLDPQSTEDKPTWDKVFQDLTAAVDSVGMCLFTTFGIGAEEIADQLSAATGIDYSVDALMKAGERIWNMERLFNLKEGFTSADDSLPPRMTQEPLPHGPHKGKVSRVPEMLPRYYDARGWTSDGVPTEDKIRELGLQWAR</sequence>
<dbReference type="STRING" id="525903.Taci_0474"/>
<dbReference type="GO" id="GO:0033726">
    <property type="term" value="F:aldehyde ferredoxin oxidoreductase activity"/>
    <property type="evidence" value="ECO:0007669"/>
    <property type="project" value="UniProtKB-EC"/>
</dbReference>
<accession>D1B8V7</accession>
<dbReference type="eggNOG" id="COG2414">
    <property type="taxonomic scope" value="Bacteria"/>
</dbReference>
<dbReference type="Gene3D" id="3.60.9.10">
    <property type="entry name" value="Aldehyde ferredoxin oxidoreductase, N-terminal domain"/>
    <property type="match status" value="1"/>
</dbReference>
<dbReference type="GO" id="GO:0051539">
    <property type="term" value="F:4 iron, 4 sulfur cluster binding"/>
    <property type="evidence" value="ECO:0007669"/>
    <property type="project" value="UniProtKB-KW"/>
</dbReference>
<evidence type="ECO:0000256" key="2">
    <source>
        <dbReference type="ARBA" id="ARBA00011032"/>
    </source>
</evidence>
<comment type="similarity">
    <text evidence="2">Belongs to the AOR/FOR family.</text>
</comment>
<dbReference type="EC" id="1.2.7.5" evidence="11"/>
<evidence type="ECO:0000313" key="12">
    <source>
        <dbReference type="Proteomes" id="UP000002030"/>
    </source>
</evidence>
<reference evidence="11 12" key="1">
    <citation type="journal article" date="2009" name="Stand. Genomic Sci.">
        <title>Complete genome sequence of Thermanaerovibrio acidaminovorans type strain (Su883).</title>
        <authorList>
            <person name="Chovatia M."/>
            <person name="Sikorski J."/>
            <person name="Schroder M."/>
            <person name="Lapidus A."/>
            <person name="Nolan M."/>
            <person name="Tice H."/>
            <person name="Glavina Del Rio T."/>
            <person name="Copeland A."/>
            <person name="Cheng J.F."/>
            <person name="Lucas S."/>
            <person name="Chen F."/>
            <person name="Bruce D."/>
            <person name="Goodwin L."/>
            <person name="Pitluck S."/>
            <person name="Ivanova N."/>
            <person name="Mavromatis K."/>
            <person name="Ovchinnikova G."/>
            <person name="Pati A."/>
            <person name="Chen A."/>
            <person name="Palaniappan K."/>
            <person name="Land M."/>
            <person name="Hauser L."/>
            <person name="Chang Y.J."/>
            <person name="Jeffries C.D."/>
            <person name="Chain P."/>
            <person name="Saunders E."/>
            <person name="Detter J.C."/>
            <person name="Brettin T."/>
            <person name="Rohde M."/>
            <person name="Goker M."/>
            <person name="Spring S."/>
            <person name="Bristow J."/>
            <person name="Markowitz V."/>
            <person name="Hugenholtz P."/>
            <person name="Kyrpides N.C."/>
            <person name="Klenk H.P."/>
            <person name="Eisen J.A."/>
        </authorList>
    </citation>
    <scope>NUCLEOTIDE SEQUENCE [LARGE SCALE GENOMIC DNA]</scope>
    <source>
        <strain evidence="12">ATCC 49978 / DSM 6589 / Su883</strain>
    </source>
</reference>
<dbReference type="GO" id="GO:0009055">
    <property type="term" value="F:electron transfer activity"/>
    <property type="evidence" value="ECO:0007669"/>
    <property type="project" value="InterPro"/>
</dbReference>
<dbReference type="InterPro" id="IPR001203">
    <property type="entry name" value="OxRdtase_Ald_Fedxn_C"/>
</dbReference>
<dbReference type="RefSeq" id="WP_012869226.1">
    <property type="nucleotide sequence ID" value="NC_013522.1"/>
</dbReference>
<organism evidence="11 12">
    <name type="scientific">Thermanaerovibrio acidaminovorans (strain ATCC 49978 / DSM 6589 / Su883)</name>
    <name type="common">Selenomonas acidaminovorans</name>
    <dbReference type="NCBI Taxonomy" id="525903"/>
    <lineage>
        <taxon>Bacteria</taxon>
        <taxon>Thermotogati</taxon>
        <taxon>Synergistota</taxon>
        <taxon>Synergistia</taxon>
        <taxon>Synergistales</taxon>
        <taxon>Synergistaceae</taxon>
        <taxon>Thermanaerovibrio</taxon>
    </lineage>
</organism>
<comment type="cofactor">
    <cofactor evidence="8">
        <name>tungstopterin</name>
        <dbReference type="ChEBI" id="CHEBI:30402"/>
    </cofactor>
</comment>
<dbReference type="OrthoDB" id="9763894at2"/>
<dbReference type="SUPFAM" id="SSF48310">
    <property type="entry name" value="Aldehyde ferredoxin oxidoreductase, C-terminal domains"/>
    <property type="match status" value="1"/>
</dbReference>
<comment type="cofactor">
    <cofactor evidence="1">
        <name>[4Fe-4S] cluster</name>
        <dbReference type="ChEBI" id="CHEBI:49883"/>
    </cofactor>
</comment>
<keyword evidence="6" id="KW-0408">Iron</keyword>
<keyword evidence="12" id="KW-1185">Reference proteome</keyword>
<dbReference type="Gene3D" id="1.10.599.10">
    <property type="entry name" value="Aldehyde Ferredoxin Oxidoreductase Protein, subunit A, domain 3"/>
    <property type="match status" value="1"/>
</dbReference>
<dbReference type="InterPro" id="IPR036503">
    <property type="entry name" value="Ald_Fedxn_OxRdtase_N_sf"/>
</dbReference>
<evidence type="ECO:0000313" key="11">
    <source>
        <dbReference type="EMBL" id="ACZ18710.1"/>
    </source>
</evidence>
<dbReference type="Pfam" id="PF02730">
    <property type="entry name" value="AFOR_N"/>
    <property type="match status" value="1"/>
</dbReference>
<dbReference type="HOGENOM" id="CLU_020364_1_0_0"/>
<dbReference type="Gene3D" id="1.10.569.10">
    <property type="entry name" value="Aldehyde Ferredoxin Oxidoreductase Protein, subunit A, domain 2"/>
    <property type="match status" value="1"/>
</dbReference>
<dbReference type="EMBL" id="CP001818">
    <property type="protein sequence ID" value="ACZ18710.1"/>
    <property type="molecule type" value="Genomic_DNA"/>
</dbReference>
<dbReference type="AlphaFoldDB" id="D1B8V7"/>
<dbReference type="InterPro" id="IPR051919">
    <property type="entry name" value="W-dependent_AOR"/>
</dbReference>
<dbReference type="InterPro" id="IPR013985">
    <property type="entry name" value="Ald_Fedxn_OxRdtase_dom3"/>
</dbReference>
<evidence type="ECO:0000259" key="10">
    <source>
        <dbReference type="SMART" id="SM00790"/>
    </source>
</evidence>
<dbReference type="InterPro" id="IPR013984">
    <property type="entry name" value="Ald_Fedxn_OxRdtase_dom2"/>
</dbReference>
<feature type="domain" description="Aldehyde ferredoxin oxidoreductase N-terminal" evidence="10">
    <location>
        <begin position="4"/>
        <end position="206"/>
    </location>
</feature>
<evidence type="ECO:0000256" key="5">
    <source>
        <dbReference type="ARBA" id="ARBA00023002"/>
    </source>
</evidence>
<dbReference type="Proteomes" id="UP000002030">
    <property type="component" value="Chromosome"/>
</dbReference>